<accession>A0ACC2PTS3</accession>
<evidence type="ECO:0000313" key="2">
    <source>
        <dbReference type="Proteomes" id="UP001239111"/>
    </source>
</evidence>
<protein>
    <submittedName>
        <fullName evidence="1">Uncharacterized protein</fullName>
    </submittedName>
</protein>
<dbReference type="Proteomes" id="UP001239111">
    <property type="component" value="Chromosome 1"/>
</dbReference>
<gene>
    <name evidence="1" type="ORF">QAD02_022601</name>
</gene>
<name>A0ACC2PTS3_9HYME</name>
<keyword evidence="2" id="KW-1185">Reference proteome</keyword>
<reference evidence="1" key="1">
    <citation type="submission" date="2023-04" db="EMBL/GenBank/DDBJ databases">
        <title>A chromosome-level genome assembly of the parasitoid wasp Eretmocerus hayati.</title>
        <authorList>
            <person name="Zhong Y."/>
            <person name="Liu S."/>
            <person name="Liu Y."/>
        </authorList>
    </citation>
    <scope>NUCLEOTIDE SEQUENCE</scope>
    <source>
        <strain evidence="1">ZJU_SS_LIU_2023</strain>
    </source>
</reference>
<proteinExistence type="predicted"/>
<comment type="caution">
    <text evidence="1">The sequence shown here is derived from an EMBL/GenBank/DDBJ whole genome shotgun (WGS) entry which is preliminary data.</text>
</comment>
<evidence type="ECO:0000313" key="1">
    <source>
        <dbReference type="EMBL" id="KAJ8686807.1"/>
    </source>
</evidence>
<dbReference type="EMBL" id="CM056741">
    <property type="protein sequence ID" value="KAJ8686807.1"/>
    <property type="molecule type" value="Genomic_DNA"/>
</dbReference>
<sequence>MEVDLSNPLMANDPRLIDHIVGEVKSQGIFDQFRKECLADVDTKPAYQNLRTRVEGSVNLFLNKQTWRTDLNKNQLRDTLRKHIHDAPYLEVGVERIVDQVVNPKIYSVFMPQIEDVVYKYLGIERPKPQRNGACDLKDLLPKDLDPISPESDRNSYREDSPGFAEENTSNTFDNTEEKPMNNHTTDGVGNAKAEIAPEKEEDVTETEGNLESAAVSPEKSILNTSFRTDEASKTDDDEESPVFEPIDVMNLNESNMSNDSHLSGISELTSHRSQSPDFSNAFARENIDCSNQDSQLSRVSSNSRLSIVTDFSSSNHAFTPKPETKEESKYTKENLRVAHGSNSKEDDSFESDSMRSKSSSKTSDSSKENSRDATDYTRSDATDDKWQSSKDAQEVVGDRTGERSNEFQSHDPSTEYPRCKNRDENKSESQDSKGGPKSEESRRESPSKDREISKKSHKSSSSSRHSDSRNNKSKRSESRDRKTKHESRRHSNGRSNDSRSSSGTKHDSKSESRSNDKSSKDRKRRDEKKSKAADDHSSLRKNVSDRRSTDRDGSNGSSKYSLKNSYGTNVKRPSNSLAIDSGGDHHSSGETSDSVHDALEMFMDSEQTKSHSDRSMKRMSSSSSELSLPLKKRPLQANESSEKDRTKKLRVEDKKSPRKKNGKDCFKSDTDVTCVPDDERVQIIEIPYEDFEEPYGDSEPILSIEETTKIILDTESVHTPQSKLSEMEQSIRQSLNELMSDHRLPEQVPTNPVPIPCEETLLEILSDDPVETPELSQVHEESQSLPKEDEGHCSDEAIGTEDVDSRIEDREKLNSENASVDGELVPTQHGLITSGEQTMEESKFGDSNNSNVNQDNQSNDEIHSLIQDDLSPEKSDICQNSAEELDVTKDSVENEESKDEETSNDKEDERAEDMTYFKVPKLEQVTDHAEENVKSDDSEKKLNNFEYNLRPEGVLRQSIPEEITIDDDEEEDDFNSDEDDQKSVETNEDIVQEQIKNRLIDELGKLDEDGSDIEKLSEETELQDEKVDELASDTIVIPQISDILLIQKKLTLDTNEDRTTDEGSEIIEEAHIPKVELLRNAEDSGIAKNKSNDNVGLQDESDTHFDQKNDDSIIIGDDGKEEEVKELTIKYTEDANITDGADLSPASDMVKSDCNVTTPQKVDVDENSQACIEEKDMRDEFEPFEEDTQFSTELEKEENGLEQKEEVEILQVGGQSLAQNEVVCPETNLPAQNRRETKVRDRVETEKSKVEVMNRNEEQTEKESAASENVEIRQTLDEKCEISKGEISNLRETSPEIIPTTEEGGEDRSTPGMRTRALSPTEENCYYLESDNYKRYIAFKNFLYHLETDYEVSRRNASKNLDSLTEQTCSVGRILKPTPSKRKSPLSPILEIKSSKDVESKDQTPVEALVENELPSTSKKRKVGRAKKSISTSANTITEKSQMVGKAQKQQQQQLADQSQQSIEKPEESSQSLISVELQPPPQQLRLSKQQAQQQASEQKASQQKLPPPAQSASVPNGENFVMPPSPDSDVSASSDKNLGNAARDEKRSHRSSQRYSSDDLYKPRPLFASSSRRTRRSHQA</sequence>
<organism evidence="1 2">
    <name type="scientific">Eretmocerus hayati</name>
    <dbReference type="NCBI Taxonomy" id="131215"/>
    <lineage>
        <taxon>Eukaryota</taxon>
        <taxon>Metazoa</taxon>
        <taxon>Ecdysozoa</taxon>
        <taxon>Arthropoda</taxon>
        <taxon>Hexapoda</taxon>
        <taxon>Insecta</taxon>
        <taxon>Pterygota</taxon>
        <taxon>Neoptera</taxon>
        <taxon>Endopterygota</taxon>
        <taxon>Hymenoptera</taxon>
        <taxon>Apocrita</taxon>
        <taxon>Proctotrupomorpha</taxon>
        <taxon>Chalcidoidea</taxon>
        <taxon>Aphelinidae</taxon>
        <taxon>Aphelininae</taxon>
        <taxon>Eretmocerus</taxon>
    </lineage>
</organism>